<reference evidence="1 2" key="1">
    <citation type="submission" date="2015-02" db="EMBL/GenBank/DDBJ databases">
        <title>Improved understanding of the partial-nitritation anammox process through 23 genomes representing the majority of the microbial community.</title>
        <authorList>
            <person name="Speth D.R."/>
            <person name="In T Zandt M."/>
            <person name="Guerrero Cruz S."/>
            <person name="Jetten M.S."/>
            <person name="Dutilh B.E."/>
        </authorList>
    </citation>
    <scope>NUCLEOTIDE SEQUENCE [LARGE SCALE GENOMIC DNA]</scope>
    <source>
        <strain evidence="1">OLB20</strain>
    </source>
</reference>
<evidence type="ECO:0008006" key="3">
    <source>
        <dbReference type="Google" id="ProtNLM"/>
    </source>
</evidence>
<protein>
    <recommendedName>
        <fullName evidence="3">SprT-like family protein</fullName>
    </recommendedName>
</protein>
<dbReference type="Proteomes" id="UP000070457">
    <property type="component" value="Unassembled WGS sequence"/>
</dbReference>
<dbReference type="AlphaFoldDB" id="A0A136LVP8"/>
<accession>A0A136LVP8</accession>
<gene>
    <name evidence="1" type="ORF">TR69_WS6001001537</name>
</gene>
<name>A0A136LVP8_9BACT</name>
<proteinExistence type="predicted"/>
<dbReference type="EMBL" id="JYNZ01000007">
    <property type="protein sequence ID" value="KXK25731.1"/>
    <property type="molecule type" value="Genomic_DNA"/>
</dbReference>
<dbReference type="STRING" id="1617426.TR69_WS6001001537"/>
<evidence type="ECO:0000313" key="1">
    <source>
        <dbReference type="EMBL" id="KXK25731.1"/>
    </source>
</evidence>
<sequence length="159" mass="18675">MNNSGKQRDQGWLEDQLYSLWEEHFVDVPRPNPVLITFGRRSKRQLGCIKWADKKTQKIGRLTRHLVPGSYDDKRISIIIVTGYFKDTAIPDEVVLGTIAHEMCHYAHGFNSPLQQLYDHPHKGGVIRKEMQKRELGTLYKTANRWLKENWQNYLKSVR</sequence>
<evidence type="ECO:0000313" key="2">
    <source>
        <dbReference type="Proteomes" id="UP000070457"/>
    </source>
</evidence>
<comment type="caution">
    <text evidence="1">The sequence shown here is derived from an EMBL/GenBank/DDBJ whole genome shotgun (WGS) entry which is preliminary data.</text>
</comment>
<organism evidence="1 2">
    <name type="scientific">candidate division WS6 bacterium OLB20</name>
    <dbReference type="NCBI Taxonomy" id="1617426"/>
    <lineage>
        <taxon>Bacteria</taxon>
        <taxon>Candidatus Dojkabacteria</taxon>
    </lineage>
</organism>